<evidence type="ECO:0000256" key="15">
    <source>
        <dbReference type="PROSITE-ProRule" id="PRU00110"/>
    </source>
</evidence>
<dbReference type="InterPro" id="IPR036890">
    <property type="entry name" value="HATPase_C_sf"/>
</dbReference>
<dbReference type="Gene3D" id="3.40.50.2300">
    <property type="match status" value="1"/>
</dbReference>
<keyword evidence="11" id="KW-0067">ATP-binding</keyword>
<dbReference type="EMBL" id="CP026604">
    <property type="protein sequence ID" value="AWB68355.1"/>
    <property type="molecule type" value="Genomic_DNA"/>
</dbReference>
<keyword evidence="12 18" id="KW-1133">Transmembrane helix</keyword>
<keyword evidence="9" id="KW-0547">Nucleotide-binding</keyword>
<dbReference type="Gene3D" id="6.10.340.10">
    <property type="match status" value="1"/>
</dbReference>
<accession>A0A2S0VVY2</accession>
<dbReference type="SUPFAM" id="SSF55874">
    <property type="entry name" value="ATPase domain of HSP90 chaperone/DNA topoisomerase II/histidine kinase"/>
    <property type="match status" value="1"/>
</dbReference>
<dbReference type="SMART" id="SM00387">
    <property type="entry name" value="HATPase_c"/>
    <property type="match status" value="1"/>
</dbReference>
<evidence type="ECO:0000259" key="22">
    <source>
        <dbReference type="PROSITE" id="PS50894"/>
    </source>
</evidence>
<feature type="domain" description="Histidine kinase" evidence="19">
    <location>
        <begin position="301"/>
        <end position="521"/>
    </location>
</feature>
<comment type="subcellular location">
    <subcellularLocation>
        <location evidence="2">Cell inner membrane</location>
        <topology evidence="2">Multi-pass membrane protein</topology>
    </subcellularLocation>
</comment>
<evidence type="ECO:0000256" key="1">
    <source>
        <dbReference type="ARBA" id="ARBA00000085"/>
    </source>
</evidence>
<feature type="transmembrane region" description="Helical" evidence="18">
    <location>
        <begin position="180"/>
        <end position="201"/>
    </location>
</feature>
<keyword evidence="14 18" id="KW-0472">Membrane</keyword>
<dbReference type="KEGG" id="cate:C2869_18935"/>
<dbReference type="SMART" id="SM00448">
    <property type="entry name" value="REC"/>
    <property type="match status" value="1"/>
</dbReference>
<evidence type="ECO:0000256" key="7">
    <source>
        <dbReference type="ARBA" id="ARBA00022679"/>
    </source>
</evidence>
<dbReference type="InterPro" id="IPR011006">
    <property type="entry name" value="CheY-like_superfamily"/>
</dbReference>
<feature type="transmembrane region" description="Helical" evidence="18">
    <location>
        <begin position="6"/>
        <end position="31"/>
    </location>
</feature>
<evidence type="ECO:0000256" key="17">
    <source>
        <dbReference type="SAM" id="Coils"/>
    </source>
</evidence>
<organism evidence="23 24">
    <name type="scientific">Saccharobesus litoralis</name>
    <dbReference type="NCBI Taxonomy" id="2172099"/>
    <lineage>
        <taxon>Bacteria</taxon>
        <taxon>Pseudomonadati</taxon>
        <taxon>Pseudomonadota</taxon>
        <taxon>Gammaproteobacteria</taxon>
        <taxon>Alteromonadales</taxon>
        <taxon>Alteromonadaceae</taxon>
        <taxon>Saccharobesus</taxon>
    </lineage>
</organism>
<dbReference type="InterPro" id="IPR036641">
    <property type="entry name" value="HPT_dom_sf"/>
</dbReference>
<evidence type="ECO:0000259" key="21">
    <source>
        <dbReference type="PROSITE" id="PS50885"/>
    </source>
</evidence>
<evidence type="ECO:0000256" key="16">
    <source>
        <dbReference type="PROSITE-ProRule" id="PRU00169"/>
    </source>
</evidence>
<dbReference type="InterPro" id="IPR004358">
    <property type="entry name" value="Sig_transdc_His_kin-like_C"/>
</dbReference>
<sequence>MIKRSIQANAFLFAVVPTLLTALFVTLVLAVRMSAERDQLLASQAHNLAEAIAFASEGHLANNQKAQLSAKLKEIHANASLSIEKIAIYRPSGHLYVASKYEDISPVFNPIKLKNRMYQTDRRGEKLIISRSIMSFDSSKVLDDAWQDDTVTSPLAAPLGYVYVEINISSQMFYAHRSNLLAGILILLGTLFTSVLMRVLIKRIVDPVVSIVDTIKKIGAGNLNARVDIPVQYELNELKIGINMMASELQENNERLEEEIETATYDLQQNLHLVEEKNAQLDIARKDALEASKIKSQFLATMSHEIRTPLTAIMGFTKELSKIELQQPYNEYVNTINASADNLVAIVNDILDFSKIEAGKLELDSVAYDLQQTVEDVIKLVSPIAFGKNLSFIYESDRLPTAVIGDQHRIKQLITNLVSNAIKFTPKGHVAIRIGMLCTSSTQCEITIEVEDSGIGISHDKQAKLFTAFSQAESSTTRRFGGTGLGLAICQGLVKQMSGKLSLVSAEGKGSTFTLTIPITVTQKPQTFVDMPGLDRVLILDSESRSHTSYEKICQQVGATPTICNDISSWEEQVRSEQQYDLILIASDHDEESLELLPLQASFASKLAPDTPVMLVLPLLSRVAPENRGDLADWQCIEKPLTLIKLNSAWQKIQDTKRLTSPAIDGETKVESHIRMLAVDDNETNLKLLSAILREEKVDLVTCTSGIEACDICQQEVFDLILMDVQMPEMDGVDTTKHLRLQGLNQETPIIAFTAHAFKEERDMLLKQGMDDYLGKPIDIEKFNNLVNKWVRKTESDNISHKSISSNQSAGIDWSLSLKMAANKHQVAMEMLNMLVDTFAEMKQDIDAARYKHDTVELLRLIHKFHGSTCYTGVPKLKSLSFSLESQLKKGVLVNLNEQVDTLFAEMDKVAQELELIPVNH</sequence>
<dbReference type="SUPFAM" id="SSF158472">
    <property type="entry name" value="HAMP domain-like"/>
    <property type="match status" value="1"/>
</dbReference>
<feature type="coiled-coil region" evidence="17">
    <location>
        <begin position="239"/>
        <end position="266"/>
    </location>
</feature>
<dbReference type="Gene3D" id="1.20.120.160">
    <property type="entry name" value="HPT domain"/>
    <property type="match status" value="1"/>
</dbReference>
<dbReference type="PANTHER" id="PTHR45339:SF1">
    <property type="entry name" value="HYBRID SIGNAL TRANSDUCTION HISTIDINE KINASE J"/>
    <property type="match status" value="1"/>
</dbReference>
<evidence type="ECO:0000256" key="13">
    <source>
        <dbReference type="ARBA" id="ARBA00023012"/>
    </source>
</evidence>
<name>A0A2S0VVY2_9ALTE</name>
<dbReference type="SUPFAM" id="SSF47384">
    <property type="entry name" value="Homodimeric domain of signal transducing histidine kinase"/>
    <property type="match status" value="1"/>
</dbReference>
<keyword evidence="4" id="KW-1003">Cell membrane</keyword>
<dbReference type="Gene3D" id="3.30.565.10">
    <property type="entry name" value="Histidine kinase-like ATPase, C-terminal domain"/>
    <property type="match status" value="1"/>
</dbReference>
<keyword evidence="13" id="KW-0902">Two-component regulatory system</keyword>
<dbReference type="GO" id="GO:0000155">
    <property type="term" value="F:phosphorelay sensor kinase activity"/>
    <property type="evidence" value="ECO:0007669"/>
    <property type="project" value="InterPro"/>
</dbReference>
<evidence type="ECO:0000256" key="6">
    <source>
        <dbReference type="ARBA" id="ARBA00022553"/>
    </source>
</evidence>
<dbReference type="PROSITE" id="PS50110">
    <property type="entry name" value="RESPONSE_REGULATORY"/>
    <property type="match status" value="1"/>
</dbReference>
<dbReference type="SMART" id="SM00388">
    <property type="entry name" value="HisKA"/>
    <property type="match status" value="1"/>
</dbReference>
<dbReference type="FunFam" id="1.10.287.130:FF:000003">
    <property type="entry name" value="Histidine kinase"/>
    <property type="match status" value="1"/>
</dbReference>
<dbReference type="InterPro" id="IPR003594">
    <property type="entry name" value="HATPase_dom"/>
</dbReference>
<evidence type="ECO:0000256" key="5">
    <source>
        <dbReference type="ARBA" id="ARBA00022519"/>
    </source>
</evidence>
<dbReference type="InterPro" id="IPR008207">
    <property type="entry name" value="Sig_transdc_His_kin_Hpt_dom"/>
</dbReference>
<evidence type="ECO:0000256" key="11">
    <source>
        <dbReference type="ARBA" id="ARBA00022840"/>
    </source>
</evidence>
<dbReference type="CDD" id="cd16922">
    <property type="entry name" value="HATPase_EvgS-ArcB-TorS-like"/>
    <property type="match status" value="1"/>
</dbReference>
<feature type="modified residue" description="4-aspartylphosphate" evidence="16">
    <location>
        <position position="724"/>
    </location>
</feature>
<keyword evidence="10 23" id="KW-0418">Kinase</keyword>
<keyword evidence="5" id="KW-0997">Cell inner membrane</keyword>
<feature type="domain" description="Response regulatory" evidence="20">
    <location>
        <begin position="675"/>
        <end position="791"/>
    </location>
</feature>
<dbReference type="Pfam" id="PF02518">
    <property type="entry name" value="HATPase_c"/>
    <property type="match status" value="1"/>
</dbReference>
<dbReference type="CDD" id="cd17546">
    <property type="entry name" value="REC_hyHK_CKI1_RcsC-like"/>
    <property type="match status" value="1"/>
</dbReference>
<reference evidence="23 24" key="1">
    <citation type="submission" date="2018-01" db="EMBL/GenBank/DDBJ databases">
        <title>Genome sequence of a Cantenovulum-like bacteria.</title>
        <authorList>
            <person name="Tan W.R."/>
            <person name="Lau N.-S."/>
            <person name="Go F."/>
            <person name="Amirul A.-A.A."/>
        </authorList>
    </citation>
    <scope>NUCLEOTIDE SEQUENCE [LARGE SCALE GENOMIC DNA]</scope>
    <source>
        <strain evidence="23 24">CCB-QB4</strain>
    </source>
</reference>
<dbReference type="PROSITE" id="PS50109">
    <property type="entry name" value="HIS_KIN"/>
    <property type="match status" value="1"/>
</dbReference>
<dbReference type="Proteomes" id="UP000244441">
    <property type="component" value="Chromosome"/>
</dbReference>
<dbReference type="SUPFAM" id="SSF47226">
    <property type="entry name" value="Histidine-containing phosphotransfer domain, HPT domain"/>
    <property type="match status" value="1"/>
</dbReference>
<dbReference type="OrthoDB" id="9810730at2"/>
<evidence type="ECO:0000313" key="23">
    <source>
        <dbReference type="EMBL" id="AWB68355.1"/>
    </source>
</evidence>
<evidence type="ECO:0000259" key="20">
    <source>
        <dbReference type="PROSITE" id="PS50110"/>
    </source>
</evidence>
<evidence type="ECO:0000256" key="10">
    <source>
        <dbReference type="ARBA" id="ARBA00022777"/>
    </source>
</evidence>
<dbReference type="PRINTS" id="PR00344">
    <property type="entry name" value="BCTRLSENSOR"/>
</dbReference>
<feature type="domain" description="HAMP" evidence="21">
    <location>
        <begin position="202"/>
        <end position="254"/>
    </location>
</feature>
<gene>
    <name evidence="23" type="ORF">C2869_18935</name>
</gene>
<protein>
    <recommendedName>
        <fullName evidence="3">histidine kinase</fullName>
        <ecNumber evidence="3">2.7.13.3</ecNumber>
    </recommendedName>
</protein>
<dbReference type="FunFam" id="3.30.565.10:FF:000010">
    <property type="entry name" value="Sensor histidine kinase RcsC"/>
    <property type="match status" value="1"/>
</dbReference>
<dbReference type="InterPro" id="IPR005467">
    <property type="entry name" value="His_kinase_dom"/>
</dbReference>
<feature type="domain" description="HPt" evidence="22">
    <location>
        <begin position="824"/>
        <end position="917"/>
    </location>
</feature>
<dbReference type="GO" id="GO:0005886">
    <property type="term" value="C:plasma membrane"/>
    <property type="evidence" value="ECO:0007669"/>
    <property type="project" value="UniProtKB-SubCell"/>
</dbReference>
<dbReference type="SUPFAM" id="SSF52172">
    <property type="entry name" value="CheY-like"/>
    <property type="match status" value="1"/>
</dbReference>
<dbReference type="CDD" id="cd06225">
    <property type="entry name" value="HAMP"/>
    <property type="match status" value="1"/>
</dbReference>
<keyword evidence="24" id="KW-1185">Reference proteome</keyword>
<evidence type="ECO:0000256" key="8">
    <source>
        <dbReference type="ARBA" id="ARBA00022692"/>
    </source>
</evidence>
<dbReference type="InterPro" id="IPR003661">
    <property type="entry name" value="HisK_dim/P_dom"/>
</dbReference>
<evidence type="ECO:0000256" key="12">
    <source>
        <dbReference type="ARBA" id="ARBA00022989"/>
    </source>
</evidence>
<evidence type="ECO:0000256" key="14">
    <source>
        <dbReference type="ARBA" id="ARBA00023136"/>
    </source>
</evidence>
<dbReference type="Pfam" id="PF09984">
    <property type="entry name" value="sCache_4"/>
    <property type="match status" value="1"/>
</dbReference>
<dbReference type="InterPro" id="IPR003660">
    <property type="entry name" value="HAMP_dom"/>
</dbReference>
<dbReference type="Pfam" id="PF00512">
    <property type="entry name" value="HisKA"/>
    <property type="match status" value="1"/>
</dbReference>
<evidence type="ECO:0000256" key="2">
    <source>
        <dbReference type="ARBA" id="ARBA00004429"/>
    </source>
</evidence>
<keyword evidence="17" id="KW-0175">Coiled coil</keyword>
<dbReference type="Pfam" id="PF00672">
    <property type="entry name" value="HAMP"/>
    <property type="match status" value="1"/>
</dbReference>
<dbReference type="PROSITE" id="PS50894">
    <property type="entry name" value="HPT"/>
    <property type="match status" value="1"/>
</dbReference>
<dbReference type="EC" id="2.7.13.3" evidence="3"/>
<evidence type="ECO:0000256" key="18">
    <source>
        <dbReference type="SAM" id="Phobius"/>
    </source>
</evidence>
<evidence type="ECO:0000313" key="24">
    <source>
        <dbReference type="Proteomes" id="UP000244441"/>
    </source>
</evidence>
<proteinExistence type="predicted"/>
<dbReference type="InterPro" id="IPR036097">
    <property type="entry name" value="HisK_dim/P_sf"/>
</dbReference>
<keyword evidence="7" id="KW-0808">Transferase</keyword>
<dbReference type="PROSITE" id="PS50885">
    <property type="entry name" value="HAMP"/>
    <property type="match status" value="1"/>
</dbReference>
<keyword evidence="6 16" id="KW-0597">Phosphoprotein</keyword>
<evidence type="ECO:0000256" key="3">
    <source>
        <dbReference type="ARBA" id="ARBA00012438"/>
    </source>
</evidence>
<dbReference type="RefSeq" id="WP_108604416.1">
    <property type="nucleotide sequence ID" value="NZ_CP026604.1"/>
</dbReference>
<dbReference type="PANTHER" id="PTHR45339">
    <property type="entry name" value="HYBRID SIGNAL TRANSDUCTION HISTIDINE KINASE J"/>
    <property type="match status" value="1"/>
</dbReference>
<dbReference type="Pfam" id="PF01627">
    <property type="entry name" value="Hpt"/>
    <property type="match status" value="1"/>
</dbReference>
<dbReference type="Pfam" id="PF00072">
    <property type="entry name" value="Response_reg"/>
    <property type="match status" value="1"/>
</dbReference>
<dbReference type="GO" id="GO:0005524">
    <property type="term" value="F:ATP binding"/>
    <property type="evidence" value="ECO:0007669"/>
    <property type="project" value="UniProtKB-KW"/>
</dbReference>
<feature type="modified residue" description="Phosphohistidine" evidence="15">
    <location>
        <position position="863"/>
    </location>
</feature>
<dbReference type="InterPro" id="IPR001789">
    <property type="entry name" value="Sig_transdc_resp-reg_receiver"/>
</dbReference>
<keyword evidence="8 18" id="KW-0812">Transmembrane</keyword>
<dbReference type="SMART" id="SM00304">
    <property type="entry name" value="HAMP"/>
    <property type="match status" value="1"/>
</dbReference>
<dbReference type="CDD" id="cd00082">
    <property type="entry name" value="HisKA"/>
    <property type="match status" value="1"/>
</dbReference>
<evidence type="ECO:0000256" key="4">
    <source>
        <dbReference type="ARBA" id="ARBA00022475"/>
    </source>
</evidence>
<dbReference type="Gene3D" id="1.10.287.130">
    <property type="match status" value="1"/>
</dbReference>
<evidence type="ECO:0000256" key="9">
    <source>
        <dbReference type="ARBA" id="ARBA00022741"/>
    </source>
</evidence>
<dbReference type="InterPro" id="IPR019247">
    <property type="entry name" value="Histidine_kinase_BarA_N"/>
</dbReference>
<evidence type="ECO:0000259" key="19">
    <source>
        <dbReference type="PROSITE" id="PS50109"/>
    </source>
</evidence>
<dbReference type="AlphaFoldDB" id="A0A2S0VVY2"/>
<comment type="catalytic activity">
    <reaction evidence="1">
        <text>ATP + protein L-histidine = ADP + protein N-phospho-L-histidine.</text>
        <dbReference type="EC" id="2.7.13.3"/>
    </reaction>
</comment>